<comment type="subcellular location">
    <subcellularLocation>
        <location evidence="1">Cytoplasm</location>
    </subcellularLocation>
</comment>
<keyword evidence="3" id="KW-0963">Cytoplasm</keyword>
<evidence type="ECO:0000313" key="8">
    <source>
        <dbReference type="Proteomes" id="UP000294855"/>
    </source>
</evidence>
<dbReference type="EMBL" id="SNYS01000006">
    <property type="protein sequence ID" value="TDQ70151.1"/>
    <property type="molecule type" value="Genomic_DNA"/>
</dbReference>
<dbReference type="PANTHER" id="PTHR33677">
    <property type="entry name" value="TRANSCRIPTIONAL REPRESSOR FRMR-RELATED"/>
    <property type="match status" value="1"/>
</dbReference>
<dbReference type="Pfam" id="PF02583">
    <property type="entry name" value="Trns_repr_metal"/>
    <property type="match status" value="1"/>
</dbReference>
<dbReference type="Proteomes" id="UP000294855">
    <property type="component" value="Unassembled WGS sequence"/>
</dbReference>
<comment type="subunit">
    <text evidence="2">Homodimer.</text>
</comment>
<dbReference type="InterPro" id="IPR038390">
    <property type="entry name" value="Metal_Tscrpt_repr_sf"/>
</dbReference>
<dbReference type="CDD" id="cd10159">
    <property type="entry name" value="CsoR-like_DUF156_2"/>
    <property type="match status" value="1"/>
</dbReference>
<sequence length="89" mass="10027">MRADKKAVLRLLKTARGQIDGIIKMVEEDKYCIDIVHQIMASEAVLRKTSKLVLQGHLSGCVSEAFDGGPEEREEKINEIIDVFDKLNK</sequence>
<dbReference type="GO" id="GO:0003677">
    <property type="term" value="F:DNA binding"/>
    <property type="evidence" value="ECO:0007669"/>
    <property type="project" value="UniProtKB-KW"/>
</dbReference>
<dbReference type="GO" id="GO:0046872">
    <property type="term" value="F:metal ion binding"/>
    <property type="evidence" value="ECO:0007669"/>
    <property type="project" value="UniProtKB-KW"/>
</dbReference>
<gene>
    <name evidence="7" type="ORF">C7391_0490</name>
</gene>
<dbReference type="RefSeq" id="WP_133516968.1">
    <property type="nucleotide sequence ID" value="NZ_JAHDUW010000005.1"/>
</dbReference>
<organism evidence="7 8">
    <name type="scientific">Methanimicrococcus blatticola</name>
    <dbReference type="NCBI Taxonomy" id="91560"/>
    <lineage>
        <taxon>Archaea</taxon>
        <taxon>Methanobacteriati</taxon>
        <taxon>Methanobacteriota</taxon>
        <taxon>Stenosarchaea group</taxon>
        <taxon>Methanomicrobia</taxon>
        <taxon>Methanosarcinales</taxon>
        <taxon>Methanosarcinaceae</taxon>
        <taxon>Methanimicrococcus</taxon>
    </lineage>
</organism>
<keyword evidence="4" id="KW-0479">Metal-binding</keyword>
<keyword evidence="8" id="KW-1185">Reference proteome</keyword>
<keyword evidence="7" id="KW-0238">DNA-binding</keyword>
<evidence type="ECO:0000256" key="5">
    <source>
        <dbReference type="ARBA" id="ARBA00039938"/>
    </source>
</evidence>
<name>A0A484F4Y4_9EURY</name>
<evidence type="ECO:0000256" key="1">
    <source>
        <dbReference type="ARBA" id="ARBA00004496"/>
    </source>
</evidence>
<dbReference type="OrthoDB" id="80301at2157"/>
<dbReference type="PANTHER" id="PTHR33677:SF4">
    <property type="entry name" value="COPPER-SENSING TRANSCRIPTIONAL REPRESSOR CSOR"/>
    <property type="match status" value="1"/>
</dbReference>
<dbReference type="GO" id="GO:0005737">
    <property type="term" value="C:cytoplasm"/>
    <property type="evidence" value="ECO:0007669"/>
    <property type="project" value="UniProtKB-SubCell"/>
</dbReference>
<dbReference type="Gene3D" id="1.20.58.1000">
    <property type="entry name" value="Metal-sensitive repressor, helix protomer"/>
    <property type="match status" value="1"/>
</dbReference>
<dbReference type="InterPro" id="IPR003735">
    <property type="entry name" value="Metal_Tscrpt_repr"/>
</dbReference>
<evidence type="ECO:0000313" key="7">
    <source>
        <dbReference type="EMBL" id="TDQ70151.1"/>
    </source>
</evidence>
<evidence type="ECO:0000256" key="2">
    <source>
        <dbReference type="ARBA" id="ARBA00011738"/>
    </source>
</evidence>
<dbReference type="GO" id="GO:0006355">
    <property type="term" value="P:regulation of DNA-templated transcription"/>
    <property type="evidence" value="ECO:0007669"/>
    <property type="project" value="InterPro"/>
</dbReference>
<protein>
    <recommendedName>
        <fullName evidence="5">Copper-sensing transcriptional repressor CsoR</fullName>
    </recommendedName>
    <alternativeName>
        <fullName evidence="6">Copper-sensitive operon repressor</fullName>
    </alternativeName>
</protein>
<dbReference type="AlphaFoldDB" id="A0A484F4Y4"/>
<evidence type="ECO:0000256" key="6">
    <source>
        <dbReference type="ARBA" id="ARBA00041544"/>
    </source>
</evidence>
<evidence type="ECO:0000256" key="4">
    <source>
        <dbReference type="ARBA" id="ARBA00022723"/>
    </source>
</evidence>
<evidence type="ECO:0000256" key="3">
    <source>
        <dbReference type="ARBA" id="ARBA00022490"/>
    </source>
</evidence>
<reference evidence="7 8" key="1">
    <citation type="submission" date="2019-03" db="EMBL/GenBank/DDBJ databases">
        <title>Genomic Encyclopedia of Type Strains, Phase IV (KMG-IV): sequencing the most valuable type-strain genomes for metagenomic binning, comparative biology and taxonomic classification.</title>
        <authorList>
            <person name="Goeker M."/>
        </authorList>
    </citation>
    <scope>NUCLEOTIDE SEQUENCE [LARGE SCALE GENOMIC DNA]</scope>
    <source>
        <strain evidence="7 8">DSM 13328</strain>
    </source>
</reference>
<proteinExistence type="predicted"/>
<accession>A0A484F4Y4</accession>
<comment type="caution">
    <text evidence="7">The sequence shown here is derived from an EMBL/GenBank/DDBJ whole genome shotgun (WGS) entry which is preliminary data.</text>
</comment>